<dbReference type="GO" id="GO:0003677">
    <property type="term" value="F:DNA binding"/>
    <property type="evidence" value="ECO:0007669"/>
    <property type="project" value="InterPro"/>
</dbReference>
<dbReference type="EMBL" id="BK032586">
    <property type="protein sequence ID" value="DAF49708.1"/>
    <property type="molecule type" value="Genomic_DNA"/>
</dbReference>
<dbReference type="InterPro" id="IPR010982">
    <property type="entry name" value="Lambda_DNA-bd_dom_sf"/>
</dbReference>
<accession>A0A8S5SF44</accession>
<name>A0A8S5SF44_9CAUD</name>
<dbReference type="SUPFAM" id="SSF47413">
    <property type="entry name" value="lambda repressor-like DNA-binding domains"/>
    <property type="match status" value="1"/>
</dbReference>
<reference evidence="1" key="1">
    <citation type="journal article" date="2021" name="Proc. Natl. Acad. Sci. U.S.A.">
        <title>A Catalog of Tens of Thousands of Viruses from Human Metagenomes Reveals Hidden Associations with Chronic Diseases.</title>
        <authorList>
            <person name="Tisza M.J."/>
            <person name="Buck C.B."/>
        </authorList>
    </citation>
    <scope>NUCLEOTIDE SEQUENCE</scope>
    <source>
        <strain evidence="1">CtZih56</strain>
    </source>
</reference>
<evidence type="ECO:0000313" key="1">
    <source>
        <dbReference type="EMBL" id="DAF49708.1"/>
    </source>
</evidence>
<sequence>MPKVTLTESDRMRERLATVIRVEMARQGTTTAKVAEKMDISRGALHYKVQDPGKLTVRELGQVVRMLHIPKEDLMEAIYGR</sequence>
<proteinExistence type="predicted"/>
<protein>
    <submittedName>
        <fullName evidence="1">Regulatory protein-modification, helix-turn-helix, transcriptional regulator, DNA</fullName>
    </submittedName>
</protein>
<organism evidence="1">
    <name type="scientific">Podoviridae sp. ctZih56</name>
    <dbReference type="NCBI Taxonomy" id="2827741"/>
    <lineage>
        <taxon>Viruses</taxon>
        <taxon>Duplodnaviria</taxon>
        <taxon>Heunggongvirae</taxon>
        <taxon>Uroviricota</taxon>
        <taxon>Caudoviricetes</taxon>
    </lineage>
</organism>